<feature type="transmembrane region" description="Helical" evidence="5">
    <location>
        <begin position="70"/>
        <end position="89"/>
    </location>
</feature>
<dbReference type="PANTHER" id="PTHR31465:SF7">
    <property type="entry name" value="SPHINGOID LONG-CHAIN BASE TRANSPORTER RSB1"/>
    <property type="match status" value="1"/>
</dbReference>
<feature type="transmembrane region" description="Helical" evidence="5">
    <location>
        <begin position="145"/>
        <end position="168"/>
    </location>
</feature>
<dbReference type="OrthoDB" id="1844152at2759"/>
<evidence type="ECO:0000256" key="1">
    <source>
        <dbReference type="ARBA" id="ARBA00004141"/>
    </source>
</evidence>
<protein>
    <submittedName>
        <fullName evidence="6">RTA1-domain-containing protein</fullName>
    </submittedName>
</protein>
<evidence type="ECO:0000256" key="4">
    <source>
        <dbReference type="ARBA" id="ARBA00023136"/>
    </source>
</evidence>
<dbReference type="EMBL" id="MU005590">
    <property type="protein sequence ID" value="KAF2681697.1"/>
    <property type="molecule type" value="Genomic_DNA"/>
</dbReference>
<feature type="transmembrane region" description="Helical" evidence="5">
    <location>
        <begin position="270"/>
        <end position="288"/>
    </location>
</feature>
<feature type="transmembrane region" description="Helical" evidence="5">
    <location>
        <begin position="232"/>
        <end position="250"/>
    </location>
</feature>
<dbReference type="InterPro" id="IPR007568">
    <property type="entry name" value="RTA1"/>
</dbReference>
<dbReference type="AlphaFoldDB" id="A0A6G1ITW9"/>
<evidence type="ECO:0000313" key="7">
    <source>
        <dbReference type="Proteomes" id="UP000799291"/>
    </source>
</evidence>
<keyword evidence="2 5" id="KW-0812">Transmembrane</keyword>
<dbReference type="GO" id="GO:0005886">
    <property type="term" value="C:plasma membrane"/>
    <property type="evidence" value="ECO:0007669"/>
    <property type="project" value="TreeGrafter"/>
</dbReference>
<dbReference type="PANTHER" id="PTHR31465">
    <property type="entry name" value="PROTEIN RTA1-RELATED"/>
    <property type="match status" value="1"/>
</dbReference>
<keyword evidence="3 5" id="KW-1133">Transmembrane helix</keyword>
<reference evidence="6" key="1">
    <citation type="journal article" date="2020" name="Stud. Mycol.">
        <title>101 Dothideomycetes genomes: a test case for predicting lifestyles and emergence of pathogens.</title>
        <authorList>
            <person name="Haridas S."/>
            <person name="Albert R."/>
            <person name="Binder M."/>
            <person name="Bloem J."/>
            <person name="Labutti K."/>
            <person name="Salamov A."/>
            <person name="Andreopoulos B."/>
            <person name="Baker S."/>
            <person name="Barry K."/>
            <person name="Bills G."/>
            <person name="Bluhm B."/>
            <person name="Cannon C."/>
            <person name="Castanera R."/>
            <person name="Culley D."/>
            <person name="Daum C."/>
            <person name="Ezra D."/>
            <person name="Gonzalez J."/>
            <person name="Henrissat B."/>
            <person name="Kuo A."/>
            <person name="Liang C."/>
            <person name="Lipzen A."/>
            <person name="Lutzoni F."/>
            <person name="Magnuson J."/>
            <person name="Mondo S."/>
            <person name="Nolan M."/>
            <person name="Ohm R."/>
            <person name="Pangilinan J."/>
            <person name="Park H.-J."/>
            <person name="Ramirez L."/>
            <person name="Alfaro M."/>
            <person name="Sun H."/>
            <person name="Tritt A."/>
            <person name="Yoshinaga Y."/>
            <person name="Zwiers L.-H."/>
            <person name="Turgeon B."/>
            <person name="Goodwin S."/>
            <person name="Spatafora J."/>
            <person name="Crous P."/>
            <person name="Grigoriev I."/>
        </authorList>
    </citation>
    <scope>NUCLEOTIDE SEQUENCE</scope>
    <source>
        <strain evidence="6">CBS 122367</strain>
    </source>
</reference>
<dbReference type="Pfam" id="PF04479">
    <property type="entry name" value="RTA1"/>
    <property type="match status" value="1"/>
</dbReference>
<keyword evidence="7" id="KW-1185">Reference proteome</keyword>
<feature type="transmembrane region" description="Helical" evidence="5">
    <location>
        <begin position="180"/>
        <end position="204"/>
    </location>
</feature>
<name>A0A6G1ITW9_9PLEO</name>
<evidence type="ECO:0000256" key="3">
    <source>
        <dbReference type="ARBA" id="ARBA00022989"/>
    </source>
</evidence>
<comment type="subcellular location">
    <subcellularLocation>
        <location evidence="1">Membrane</location>
        <topology evidence="1">Multi-pass membrane protein</topology>
    </subcellularLocation>
</comment>
<gene>
    <name evidence="6" type="ORF">K458DRAFT_308700</name>
</gene>
<evidence type="ECO:0000313" key="6">
    <source>
        <dbReference type="EMBL" id="KAF2681697.1"/>
    </source>
</evidence>
<sequence length="326" mass="36410">MFRVDAELVSRAAKDDDWKKYCTIATCAQWSYWAYYPSIAANSFFIVLFGLSTLLFIFQGMKFSRKWMGFGIAMVCGGVLEIIGYIGRIMANKDVFSENPFLMQIVCLTIGPAFMAAGIYLCLSRIVITFGPENSRIKPSSYPRIFIPCDVVSLLLQAIGGGIASVATHTQKSPKTGNNIMIAGLASQVFTLLVFILCAADFAFRTMRNRRQLGAEAFNASHPLRSHRKLEWFLIALGFATLCIFTRSVYRVAELSEGWTGHLIKNQKYFIAFEGALVGAAVVALNAFHPGFCFREEAEGVRKGWWVFRWSKRVASEQSSGGEREK</sequence>
<organism evidence="6 7">
    <name type="scientific">Lentithecium fluviatile CBS 122367</name>
    <dbReference type="NCBI Taxonomy" id="1168545"/>
    <lineage>
        <taxon>Eukaryota</taxon>
        <taxon>Fungi</taxon>
        <taxon>Dikarya</taxon>
        <taxon>Ascomycota</taxon>
        <taxon>Pezizomycotina</taxon>
        <taxon>Dothideomycetes</taxon>
        <taxon>Pleosporomycetidae</taxon>
        <taxon>Pleosporales</taxon>
        <taxon>Massarineae</taxon>
        <taxon>Lentitheciaceae</taxon>
        <taxon>Lentithecium</taxon>
    </lineage>
</organism>
<proteinExistence type="predicted"/>
<accession>A0A6G1ITW9</accession>
<evidence type="ECO:0000256" key="2">
    <source>
        <dbReference type="ARBA" id="ARBA00022692"/>
    </source>
</evidence>
<dbReference type="Proteomes" id="UP000799291">
    <property type="component" value="Unassembled WGS sequence"/>
</dbReference>
<feature type="transmembrane region" description="Helical" evidence="5">
    <location>
        <begin position="101"/>
        <end position="124"/>
    </location>
</feature>
<keyword evidence="4 5" id="KW-0472">Membrane</keyword>
<dbReference type="GO" id="GO:0000324">
    <property type="term" value="C:fungal-type vacuole"/>
    <property type="evidence" value="ECO:0007669"/>
    <property type="project" value="TreeGrafter"/>
</dbReference>
<feature type="transmembrane region" description="Helical" evidence="5">
    <location>
        <begin position="39"/>
        <end position="58"/>
    </location>
</feature>
<evidence type="ECO:0000256" key="5">
    <source>
        <dbReference type="SAM" id="Phobius"/>
    </source>
</evidence>